<dbReference type="Gene3D" id="1.10.3080.10">
    <property type="entry name" value="Clc chloride channel"/>
    <property type="match status" value="1"/>
</dbReference>
<dbReference type="InterPro" id="IPR001807">
    <property type="entry name" value="ClC"/>
</dbReference>
<dbReference type="PANTHER" id="PTHR45711">
    <property type="entry name" value="CHLORIDE CHANNEL PROTEIN"/>
    <property type="match status" value="1"/>
</dbReference>
<dbReference type="SUPFAM" id="SSF81340">
    <property type="entry name" value="Clc chloride channel"/>
    <property type="match status" value="1"/>
</dbReference>
<keyword evidence="6 8" id="KW-0472">Membrane</keyword>
<feature type="transmembrane region" description="Helical" evidence="8">
    <location>
        <begin position="104"/>
        <end position="129"/>
    </location>
</feature>
<keyword evidence="4 8" id="KW-1133">Transmembrane helix</keyword>
<name>A0A8D9S3R2_LIMRT</name>
<accession>A0A8D9S3R2</accession>
<evidence type="ECO:0000256" key="2">
    <source>
        <dbReference type="ARBA" id="ARBA00022448"/>
    </source>
</evidence>
<dbReference type="InterPro" id="IPR014743">
    <property type="entry name" value="Cl-channel_core"/>
</dbReference>
<dbReference type="PANTHER" id="PTHR45711:SF6">
    <property type="entry name" value="CHLORIDE CHANNEL PROTEIN"/>
    <property type="match status" value="1"/>
</dbReference>
<evidence type="ECO:0000256" key="5">
    <source>
        <dbReference type="ARBA" id="ARBA00023065"/>
    </source>
</evidence>
<evidence type="ECO:0000256" key="6">
    <source>
        <dbReference type="ARBA" id="ARBA00023136"/>
    </source>
</evidence>
<dbReference type="PRINTS" id="PR00762">
    <property type="entry name" value="CLCHANNEL"/>
</dbReference>
<proteinExistence type="predicted"/>
<dbReference type="Pfam" id="PF00654">
    <property type="entry name" value="Voltage_CLC"/>
    <property type="match status" value="1"/>
</dbReference>
<dbReference type="Proteomes" id="UP000003419">
    <property type="component" value="Unassembled WGS sequence"/>
</dbReference>
<protein>
    <submittedName>
        <fullName evidence="9">Chloride transporter, ClC family</fullName>
    </submittedName>
</protein>
<dbReference type="AlphaFoldDB" id="A0A8D9S3R2"/>
<dbReference type="GO" id="GO:0005247">
    <property type="term" value="F:voltage-gated chloride channel activity"/>
    <property type="evidence" value="ECO:0007669"/>
    <property type="project" value="TreeGrafter"/>
</dbReference>
<evidence type="ECO:0000256" key="1">
    <source>
        <dbReference type="ARBA" id="ARBA00004141"/>
    </source>
</evidence>
<feature type="transmembrane region" description="Helical" evidence="8">
    <location>
        <begin position="6"/>
        <end position="26"/>
    </location>
</feature>
<comment type="subcellular location">
    <subcellularLocation>
        <location evidence="1">Membrane</location>
        <topology evidence="1">Multi-pass membrane protein</topology>
    </subcellularLocation>
</comment>
<keyword evidence="7" id="KW-0868">Chloride</keyword>
<comment type="caution">
    <text evidence="9">The sequence shown here is derived from an EMBL/GenBank/DDBJ whole genome shotgun (WGS) entry which is preliminary data.</text>
</comment>
<keyword evidence="2" id="KW-0813">Transport</keyword>
<evidence type="ECO:0000313" key="9">
    <source>
        <dbReference type="EMBL" id="EEI65315.1"/>
    </source>
</evidence>
<evidence type="ECO:0000256" key="8">
    <source>
        <dbReference type="SAM" id="Phobius"/>
    </source>
</evidence>
<gene>
    <name evidence="9" type="ORF">HMPREF0534_1344</name>
</gene>
<evidence type="ECO:0000313" key="10">
    <source>
        <dbReference type="Proteomes" id="UP000003419"/>
    </source>
</evidence>
<dbReference type="GO" id="GO:0005886">
    <property type="term" value="C:plasma membrane"/>
    <property type="evidence" value="ECO:0007669"/>
    <property type="project" value="TreeGrafter"/>
</dbReference>
<organism evidence="9 10">
    <name type="scientific">Limosilactobacillus reuteri CF48-3A</name>
    <dbReference type="NCBI Taxonomy" id="525341"/>
    <lineage>
        <taxon>Bacteria</taxon>
        <taxon>Bacillati</taxon>
        <taxon>Bacillota</taxon>
        <taxon>Bacilli</taxon>
        <taxon>Lactobacillales</taxon>
        <taxon>Lactobacillaceae</taxon>
        <taxon>Limosilactobacillus</taxon>
    </lineage>
</organism>
<keyword evidence="3 8" id="KW-0812">Transmembrane</keyword>
<dbReference type="EMBL" id="ACHG01000144">
    <property type="protein sequence ID" value="EEI65315.1"/>
    <property type="molecule type" value="Genomic_DNA"/>
</dbReference>
<evidence type="ECO:0000256" key="7">
    <source>
        <dbReference type="ARBA" id="ARBA00023214"/>
    </source>
</evidence>
<feature type="transmembrane region" description="Helical" evidence="8">
    <location>
        <begin position="141"/>
        <end position="160"/>
    </location>
</feature>
<evidence type="ECO:0000256" key="4">
    <source>
        <dbReference type="ARBA" id="ARBA00022989"/>
    </source>
</evidence>
<sequence length="189" mass="21117">MGKHPWLLIPYILGTFIVAWLIGKIVKPYETDVVRSGVTQLKAVLLGKHRIHWWPVLWRKFVASLLTICPGLFLGREGPSIQIGACIGACFNEKFFHLTDKDKYLLMEYGVAAGLSAAFSAPLAGTMFLLEEMTHNFNSRILIPALTSSIVSAFITFLFFGTKPCLYIPITTKLPVASYPCYDAMLEEK</sequence>
<keyword evidence="5" id="KW-0406">Ion transport</keyword>
<evidence type="ECO:0000256" key="3">
    <source>
        <dbReference type="ARBA" id="ARBA00022692"/>
    </source>
</evidence>
<dbReference type="RefSeq" id="WP_003671347.1">
    <property type="nucleotide sequence ID" value="NZ_GG693671.1"/>
</dbReference>
<reference evidence="9 10" key="1">
    <citation type="submission" date="2009-01" db="EMBL/GenBank/DDBJ databases">
        <authorList>
            <person name="Qin X."/>
            <person name="Bachman B."/>
            <person name="Battles P."/>
            <person name="Bell A."/>
            <person name="Bess C."/>
            <person name="Bickham C."/>
            <person name="Chaboub L."/>
            <person name="Chen D."/>
            <person name="Coyle M."/>
            <person name="Deiros D.R."/>
            <person name="Dinh H."/>
            <person name="Forbes L."/>
            <person name="Fowler G."/>
            <person name="Francisco L."/>
            <person name="Fu Q."/>
            <person name="Gubbala S."/>
            <person name="Hale W."/>
            <person name="Han Y."/>
            <person name="Hemphill L."/>
            <person name="Highlander S.K."/>
            <person name="Hirani K."/>
            <person name="Hogues M."/>
            <person name="Jackson L."/>
            <person name="Jakkamsetti A."/>
            <person name="Javaid M."/>
            <person name="Jiang H."/>
            <person name="Korchina V."/>
            <person name="Kovar C."/>
            <person name="Lara F."/>
            <person name="Lee S."/>
            <person name="Mata R."/>
            <person name="Mathew T."/>
            <person name="Moen C."/>
            <person name="Morales K."/>
            <person name="Munidasa M."/>
            <person name="Nazareth L."/>
            <person name="Ngo R."/>
            <person name="Nguyen L."/>
            <person name="Okwuonu G."/>
            <person name="Ongeri F."/>
            <person name="Patil S."/>
            <person name="Petrosino J."/>
            <person name="Pham C."/>
            <person name="Pham P."/>
            <person name="Pu L.-L."/>
            <person name="Puazo M."/>
            <person name="Raj R."/>
            <person name="Reid J."/>
            <person name="Rouhana J."/>
            <person name="Saada N."/>
            <person name="Shang Y."/>
            <person name="Simmons D."/>
            <person name="Thornton R."/>
            <person name="Warren J."/>
            <person name="Weissenberger G."/>
            <person name="Zhang J."/>
            <person name="Zhang L."/>
            <person name="Zhou C."/>
            <person name="Zhu D."/>
            <person name="Muzny D."/>
            <person name="Worley K."/>
            <person name="Gibbs R."/>
        </authorList>
    </citation>
    <scope>NUCLEOTIDE SEQUENCE [LARGE SCALE GENOMIC DNA]</scope>
    <source>
        <strain evidence="9 10">CF48-3A</strain>
    </source>
</reference>